<dbReference type="InterPro" id="IPR016024">
    <property type="entry name" value="ARM-type_fold"/>
</dbReference>
<dbReference type="InterPro" id="IPR011009">
    <property type="entry name" value="Kinase-like_dom_sf"/>
</dbReference>
<feature type="domain" description="DEAD-box RNA helicase Q" evidence="16">
    <location>
        <begin position="223"/>
        <end position="251"/>
    </location>
</feature>
<comment type="subcellular location">
    <subcellularLocation>
        <location evidence="1">Endomembrane system</location>
        <topology evidence="1">Peripheral membrane protein</topology>
    </subcellularLocation>
</comment>
<dbReference type="SUPFAM" id="SSF48371">
    <property type="entry name" value="ARM repeat"/>
    <property type="match status" value="1"/>
</dbReference>
<dbReference type="Pfam" id="PF00613">
    <property type="entry name" value="PI3Ka"/>
    <property type="match status" value="2"/>
</dbReference>
<evidence type="ECO:0000256" key="8">
    <source>
        <dbReference type="ARBA" id="ARBA00022884"/>
    </source>
</evidence>
<dbReference type="GO" id="GO:0005768">
    <property type="term" value="C:endosome"/>
    <property type="evidence" value="ECO:0007669"/>
    <property type="project" value="TreeGrafter"/>
</dbReference>
<feature type="region of interest" description="Disordered" evidence="12">
    <location>
        <begin position="673"/>
        <end position="709"/>
    </location>
</feature>
<dbReference type="InterPro" id="IPR018936">
    <property type="entry name" value="PI3/4_kinase_CS"/>
</dbReference>
<dbReference type="GO" id="GO:0005777">
    <property type="term" value="C:peroxisome"/>
    <property type="evidence" value="ECO:0007669"/>
    <property type="project" value="TreeGrafter"/>
</dbReference>
<accession>A0A7S3Q757</accession>
<dbReference type="InterPro" id="IPR015433">
    <property type="entry name" value="PI3/4_kinase"/>
</dbReference>
<sequence>MQEQQQQKKHNQNTTLNYDLFFMINSELTTTTQPTIPHSNPNLGSKYVPPHLRNQSGGASDGGQDRQQNQQSGRAGYGSGRGSSGGGYRDEGRRGGYDSRSRDEANAPSQGPPASTNSRWNDDGGGDRDRGGDRRGGGGYDGGGGGGRGYGGGGGGGGGYSRGGYGRGPRVNERGFHGDTKPDSRLERSLFDRDDKQTTGINFDNYDDIPVETTGNDIPDPIDTYSIETIGEELMKNTQLCGYTKPTPVQKYSVPIGNAGRDLMACAQTGSGKTAGFLFPVIMSMLKTGGSPPPPDARSRRSFPTALVLAPTRELASQIHDESRKFSYCTGIASVVIYGGADVRQQLREIERGCDLLIATPGRLVDLIERGRLSMESVRFLCLDEADRMLDMGFEPQIRRIVEQEGMPQGDGRQTMLFSATFPPNIQRLASDFLNEYIFLTVGRVGSASKDVTQTVEYVDQRDKLEHLMRFLLTINEGLILIFVETKRSCDYIEDVLCGKGFPACSIHGDKTQREREDSLRSFRGGHTPVMVATDVAARGLDIPNVTNVVNYDLPNSIDDYVHRIGRTGRAGNTGAALAFVNEKNSAVVRDLREMLEENDQEVPQWLVQMCTSFGGGRGGGGRGGGGRGGGGGVNTGAGSNTNIDRSNVLILPIRYKDIQRGTFLKLELITTPTGVSRSRSRSRSTNNGAAASGTGGGAAGDSGGGGRGSRVVSCTTLPLWDETGVLKTGLQRVPLAVHMGGYISGGATTGRKHQNIDMRRDEKWEASLIMDKLQKMEKDRDRQQDMQHSHGSIHTGRNEEYKSPLALESVPWLDAITKQRCLDILQEDVESVDNMDQEEFCMGIDGDGNVNEDGNGNGNAVAPYALNANATLIVELPECNIPIVHEEHLYTDKDMGVSGSGSGSVGNTKVAGASGTVTALDLSLYHHECKEREEQLQEQKRRKEQAQMKAKTKGKEQQLAQSEPSSFSQSDVDPKNKTKGKGASKKNDDECVILMPSQKRTSANTNYHVREMGLRAVQILDHESPDGEFNPVEDKYRALHQQHQYVRGLVDPALKPDATERNILHSIIANTSQHLSQPEKDLLWKFRFSLVDNRRALTKFLMAVEWNVESEVVQAAELLEQWRKRSPIEVSDALKLLGKNVDMNINSGKHAHRGNKSCPNGLGLVRAYAIDTLAAAPDAELVLYLLQLVQALKYEDGSANEDMDMRSKSANNTRNSSLSSFLIERASRNLEFASYLYWYLKVELSDPSSPSVQRYRDVFIAMRIKLSTVKCGDHKRGSDRIMWDILAAQDIFISNVMECQNKSRDAKGKKDAKEQHLKGLLTSPQCQSINDGWSVPLPSNPLIWIKGVKAESAKMFKSAMYPALLDFHVDTGGESDGNGNDETYKVIVKTGDDLRQDQLVIMLIKLFDRILKRGALDLCLKPYPIMAMSQDTGLVEFVEGSIPVSQILANHNNSILSFFKSVAPSPGSKYSVNPKAMQTYIRSCAGYCVITYLIGVGDRHLDNLLITKLGHFFHIDFGFIFGRDPKPLPPLFRLTREMVDGMGGIDSDEYRQFCSLACQAFNLLRKRAGLVLNLLHLMSDAGIEDLSNNPSADAEGVISKVEERFRLELNDEQAETYFLGLVNDTLSAIAPRVMDVFHQISVSRR</sequence>
<keyword evidence="5" id="KW-0378">Hydrolase</keyword>
<dbReference type="CDD" id="cd17967">
    <property type="entry name" value="DEADc_DDX3_DDX4"/>
    <property type="match status" value="1"/>
</dbReference>
<dbReference type="PANTHER" id="PTHR10048:SF7">
    <property type="entry name" value="PHOSPHATIDYLINOSITOL 3-KINASE CATALYTIC SUBUNIT TYPE 3"/>
    <property type="match status" value="1"/>
</dbReference>
<dbReference type="SUPFAM" id="SSF56112">
    <property type="entry name" value="Protein kinase-like (PK-like)"/>
    <property type="match status" value="1"/>
</dbReference>
<feature type="region of interest" description="Disordered" evidence="12">
    <location>
        <begin position="619"/>
        <end position="639"/>
    </location>
</feature>
<name>A0A7S3Q757_9STRA</name>
<dbReference type="PANTHER" id="PTHR10048">
    <property type="entry name" value="PHOSPHATIDYLINOSITOL KINASE"/>
    <property type="match status" value="1"/>
</dbReference>
<feature type="domain" description="PIK helical" evidence="17">
    <location>
        <begin position="1051"/>
        <end position="1267"/>
    </location>
</feature>
<dbReference type="PROSITE" id="PS00916">
    <property type="entry name" value="PI3_4_KINASE_2"/>
    <property type="match status" value="1"/>
</dbReference>
<dbReference type="InterPro" id="IPR001263">
    <property type="entry name" value="PI3K_accessory_dom"/>
</dbReference>
<organism evidence="18">
    <name type="scientific">Chaetoceros debilis</name>
    <dbReference type="NCBI Taxonomy" id="122233"/>
    <lineage>
        <taxon>Eukaryota</taxon>
        <taxon>Sar</taxon>
        <taxon>Stramenopiles</taxon>
        <taxon>Ochrophyta</taxon>
        <taxon>Bacillariophyta</taxon>
        <taxon>Coscinodiscophyceae</taxon>
        <taxon>Chaetocerotophycidae</taxon>
        <taxon>Chaetocerotales</taxon>
        <taxon>Chaetocerotaceae</taxon>
        <taxon>Chaetoceros</taxon>
    </lineage>
</organism>
<proteinExistence type="predicted"/>
<dbReference type="Gene3D" id="1.10.1070.11">
    <property type="entry name" value="Phosphatidylinositol 3-/4-kinase, catalytic domain"/>
    <property type="match status" value="1"/>
</dbReference>
<dbReference type="InterPro" id="IPR014001">
    <property type="entry name" value="Helicase_ATP-bd"/>
</dbReference>
<evidence type="ECO:0000256" key="10">
    <source>
        <dbReference type="ARBA" id="ARBA00047984"/>
    </source>
</evidence>
<dbReference type="InterPro" id="IPR036940">
    <property type="entry name" value="PI3/4_kinase_cat_sf"/>
</dbReference>
<dbReference type="InterPro" id="IPR000403">
    <property type="entry name" value="PI3/4_kinase_cat_dom"/>
</dbReference>
<dbReference type="FunFam" id="3.30.1010.10:FF:000016">
    <property type="entry name" value="Phosphatidylinositol 3-kinase catalytic subunit type 3"/>
    <property type="match status" value="1"/>
</dbReference>
<protein>
    <recommendedName>
        <fullName evidence="19">Phosphatidylinositol 3-kinase</fullName>
    </recommendedName>
</protein>
<feature type="compositionally biased region" description="Gly residues" evidence="12">
    <location>
        <begin position="619"/>
        <end position="636"/>
    </location>
</feature>
<dbReference type="FunFam" id="3.40.50.300:FF:000008">
    <property type="entry name" value="ATP-dependent RNA helicase RhlB"/>
    <property type="match status" value="1"/>
</dbReference>
<evidence type="ECO:0000256" key="11">
    <source>
        <dbReference type="PROSITE-ProRule" id="PRU00552"/>
    </source>
</evidence>
<comment type="catalytic activity">
    <reaction evidence="10">
        <text>ATP + H2O = ADP + phosphate + H(+)</text>
        <dbReference type="Rhea" id="RHEA:13065"/>
        <dbReference type="ChEBI" id="CHEBI:15377"/>
        <dbReference type="ChEBI" id="CHEBI:15378"/>
        <dbReference type="ChEBI" id="CHEBI:30616"/>
        <dbReference type="ChEBI" id="CHEBI:43474"/>
        <dbReference type="ChEBI" id="CHEBI:456216"/>
        <dbReference type="EC" id="3.6.4.13"/>
    </reaction>
</comment>
<feature type="compositionally biased region" description="Polar residues" evidence="12">
    <location>
        <begin position="32"/>
        <end position="43"/>
    </location>
</feature>
<feature type="compositionally biased region" description="Basic and acidic residues" evidence="12">
    <location>
        <begin position="88"/>
        <end position="105"/>
    </location>
</feature>
<reference evidence="18" key="1">
    <citation type="submission" date="2021-01" db="EMBL/GenBank/DDBJ databases">
        <authorList>
            <person name="Corre E."/>
            <person name="Pelletier E."/>
            <person name="Niang G."/>
            <person name="Scheremetjew M."/>
            <person name="Finn R."/>
            <person name="Kale V."/>
            <person name="Holt S."/>
            <person name="Cochrane G."/>
            <person name="Meng A."/>
            <person name="Brown T."/>
            <person name="Cohen L."/>
        </authorList>
    </citation>
    <scope>NUCLEOTIDE SEQUENCE</scope>
    <source>
        <strain evidence="18">MM31A-1</strain>
    </source>
</reference>
<dbReference type="CDD" id="cd00896">
    <property type="entry name" value="PI3Kc_III"/>
    <property type="match status" value="1"/>
</dbReference>
<evidence type="ECO:0000259" key="15">
    <source>
        <dbReference type="PROSITE" id="PS51194"/>
    </source>
</evidence>
<feature type="compositionally biased region" description="Basic and acidic residues" evidence="12">
    <location>
        <begin position="934"/>
        <end position="947"/>
    </location>
</feature>
<feature type="compositionally biased region" description="Basic and acidic residues" evidence="12">
    <location>
        <begin position="120"/>
        <end position="136"/>
    </location>
</feature>
<keyword evidence="6" id="KW-0347">Helicase</keyword>
<feature type="compositionally biased region" description="Polar residues" evidence="12">
    <location>
        <begin position="107"/>
        <end position="119"/>
    </location>
</feature>
<evidence type="ECO:0000259" key="16">
    <source>
        <dbReference type="PROSITE" id="PS51195"/>
    </source>
</evidence>
<dbReference type="SUPFAM" id="SSF52540">
    <property type="entry name" value="P-loop containing nucleoside triphosphate hydrolases"/>
    <property type="match status" value="1"/>
</dbReference>
<dbReference type="GO" id="GO:0005524">
    <property type="term" value="F:ATP binding"/>
    <property type="evidence" value="ECO:0007669"/>
    <property type="project" value="UniProtKB-KW"/>
</dbReference>
<keyword evidence="8" id="KW-0694">RNA-binding</keyword>
<feature type="domain" description="Helicase ATP-binding" evidence="14">
    <location>
        <begin position="254"/>
        <end position="440"/>
    </location>
</feature>
<dbReference type="GO" id="GO:0016303">
    <property type="term" value="F:1-phosphatidylinositol-3-kinase activity"/>
    <property type="evidence" value="ECO:0007669"/>
    <property type="project" value="TreeGrafter"/>
</dbReference>
<feature type="region of interest" description="Disordered" evidence="12">
    <location>
        <begin position="934"/>
        <end position="992"/>
    </location>
</feature>
<feature type="compositionally biased region" description="Gly residues" evidence="12">
    <location>
        <begin position="694"/>
        <end position="709"/>
    </location>
</feature>
<keyword evidence="3" id="KW-0547">Nucleotide-binding</keyword>
<evidence type="ECO:0000256" key="4">
    <source>
        <dbReference type="ARBA" id="ARBA00022777"/>
    </source>
</evidence>
<evidence type="ECO:0000259" key="17">
    <source>
        <dbReference type="PROSITE" id="PS51545"/>
    </source>
</evidence>
<dbReference type="InterPro" id="IPR044763">
    <property type="entry name" value="Ded1/Dbp1_DEADc"/>
</dbReference>
<evidence type="ECO:0000256" key="5">
    <source>
        <dbReference type="ARBA" id="ARBA00022801"/>
    </source>
</evidence>
<evidence type="ECO:0000259" key="14">
    <source>
        <dbReference type="PROSITE" id="PS51192"/>
    </source>
</evidence>
<keyword evidence="7" id="KW-0067">ATP-binding</keyword>
<feature type="compositionally biased region" description="Basic and acidic residues" evidence="12">
    <location>
        <begin position="170"/>
        <end position="197"/>
    </location>
</feature>
<dbReference type="GO" id="GO:0000045">
    <property type="term" value="P:autophagosome assembly"/>
    <property type="evidence" value="ECO:0007669"/>
    <property type="project" value="TreeGrafter"/>
</dbReference>
<dbReference type="GO" id="GO:0000407">
    <property type="term" value="C:phagophore assembly site"/>
    <property type="evidence" value="ECO:0007669"/>
    <property type="project" value="TreeGrafter"/>
</dbReference>
<dbReference type="PROSITE" id="PS51194">
    <property type="entry name" value="HELICASE_CTER"/>
    <property type="match status" value="1"/>
</dbReference>
<feature type="compositionally biased region" description="Gly residues" evidence="12">
    <location>
        <begin position="137"/>
        <end position="147"/>
    </location>
</feature>
<keyword evidence="4" id="KW-0418">Kinase</keyword>
<feature type="domain" description="PI3K/PI4K catalytic" evidence="13">
    <location>
        <begin position="1350"/>
        <end position="1631"/>
    </location>
</feature>
<dbReference type="InterPro" id="IPR057756">
    <property type="entry name" value="PI3-kinase_type3/VPS34_cat"/>
</dbReference>
<dbReference type="GO" id="GO:0034272">
    <property type="term" value="C:phosphatidylinositol 3-kinase complex, class III, type II"/>
    <property type="evidence" value="ECO:0007669"/>
    <property type="project" value="TreeGrafter"/>
</dbReference>
<dbReference type="GO" id="GO:0016787">
    <property type="term" value="F:hydrolase activity"/>
    <property type="evidence" value="ECO:0007669"/>
    <property type="project" value="UniProtKB-KW"/>
</dbReference>
<evidence type="ECO:0000256" key="9">
    <source>
        <dbReference type="ARBA" id="ARBA00023136"/>
    </source>
</evidence>
<evidence type="ECO:0000256" key="1">
    <source>
        <dbReference type="ARBA" id="ARBA00004184"/>
    </source>
</evidence>
<dbReference type="Pfam" id="PF00271">
    <property type="entry name" value="Helicase_C"/>
    <property type="match status" value="1"/>
</dbReference>
<dbReference type="GO" id="GO:0006897">
    <property type="term" value="P:endocytosis"/>
    <property type="evidence" value="ECO:0007669"/>
    <property type="project" value="TreeGrafter"/>
</dbReference>
<evidence type="ECO:0008006" key="19">
    <source>
        <dbReference type="Google" id="ProtNLM"/>
    </source>
</evidence>
<dbReference type="Gene3D" id="1.25.40.70">
    <property type="entry name" value="Phosphatidylinositol 3-kinase, accessory domain (PIK)"/>
    <property type="match status" value="1"/>
</dbReference>
<dbReference type="InterPro" id="IPR027417">
    <property type="entry name" value="P-loop_NTPase"/>
</dbReference>
<keyword evidence="9" id="KW-0472">Membrane</keyword>
<dbReference type="InterPro" id="IPR011545">
    <property type="entry name" value="DEAD/DEAH_box_helicase_dom"/>
</dbReference>
<dbReference type="SMART" id="SM00146">
    <property type="entry name" value="PI3Kc"/>
    <property type="match status" value="1"/>
</dbReference>
<dbReference type="Pfam" id="PF00270">
    <property type="entry name" value="DEAD"/>
    <property type="match status" value="1"/>
</dbReference>
<dbReference type="SMART" id="SM00487">
    <property type="entry name" value="DEXDc"/>
    <property type="match status" value="1"/>
</dbReference>
<feature type="region of interest" description="Disordered" evidence="12">
    <location>
        <begin position="32"/>
        <end position="147"/>
    </location>
</feature>
<dbReference type="PROSITE" id="PS51192">
    <property type="entry name" value="HELICASE_ATP_BIND_1"/>
    <property type="match status" value="1"/>
</dbReference>
<evidence type="ECO:0000256" key="3">
    <source>
        <dbReference type="ARBA" id="ARBA00022741"/>
    </source>
</evidence>
<evidence type="ECO:0000259" key="13">
    <source>
        <dbReference type="PROSITE" id="PS50290"/>
    </source>
</evidence>
<dbReference type="SMART" id="SM00490">
    <property type="entry name" value="HELICc"/>
    <property type="match status" value="1"/>
</dbReference>
<dbReference type="FunFam" id="3.40.50.300:FF:000397">
    <property type="entry name" value="Probable ATP-dependent RNA helicase DDX4"/>
    <property type="match status" value="1"/>
</dbReference>
<dbReference type="GO" id="GO:0048015">
    <property type="term" value="P:phosphatidylinositol-mediated signaling"/>
    <property type="evidence" value="ECO:0007669"/>
    <property type="project" value="TreeGrafter"/>
</dbReference>
<feature type="domain" description="Helicase C-terminal" evidence="15">
    <location>
        <begin position="467"/>
        <end position="611"/>
    </location>
</feature>
<dbReference type="Gene3D" id="3.30.1010.10">
    <property type="entry name" value="Phosphatidylinositol 3-kinase Catalytic Subunit, Chain A, domain 4"/>
    <property type="match status" value="1"/>
</dbReference>
<feature type="compositionally biased region" description="Low complexity" evidence="12">
    <location>
        <begin position="684"/>
        <end position="693"/>
    </location>
</feature>
<dbReference type="PROSITE" id="PS50290">
    <property type="entry name" value="PI3_4_KINASE_3"/>
    <property type="match status" value="1"/>
</dbReference>
<evidence type="ECO:0000256" key="12">
    <source>
        <dbReference type="SAM" id="MobiDB-lite"/>
    </source>
</evidence>
<feature type="region of interest" description="Disordered" evidence="12">
    <location>
        <begin position="160"/>
        <end position="220"/>
    </location>
</feature>
<dbReference type="EMBL" id="HBIO01016778">
    <property type="protein sequence ID" value="CAE0468076.1"/>
    <property type="molecule type" value="Transcribed_RNA"/>
</dbReference>
<dbReference type="CDD" id="cd18787">
    <property type="entry name" value="SF2_C_DEAD"/>
    <property type="match status" value="1"/>
</dbReference>
<dbReference type="PROSITE" id="PS51195">
    <property type="entry name" value="Q_MOTIF"/>
    <property type="match status" value="1"/>
</dbReference>
<gene>
    <name evidence="18" type="ORF">CDEB00056_LOCUS12929</name>
</gene>
<feature type="compositionally biased region" description="Gly residues" evidence="12">
    <location>
        <begin position="75"/>
        <end position="87"/>
    </location>
</feature>
<dbReference type="GO" id="GO:0003723">
    <property type="term" value="F:RNA binding"/>
    <property type="evidence" value="ECO:0007669"/>
    <property type="project" value="UniProtKB-KW"/>
</dbReference>
<dbReference type="InterPro" id="IPR001650">
    <property type="entry name" value="Helicase_C-like"/>
</dbReference>
<feature type="short sequence motif" description="Q motif" evidence="11">
    <location>
        <begin position="223"/>
        <end position="251"/>
    </location>
</feature>
<feature type="compositionally biased region" description="Polar residues" evidence="12">
    <location>
        <begin position="959"/>
        <end position="972"/>
    </location>
</feature>
<dbReference type="GO" id="GO:0034271">
    <property type="term" value="C:phosphatidylinositol 3-kinase complex, class III, type I"/>
    <property type="evidence" value="ECO:0007669"/>
    <property type="project" value="TreeGrafter"/>
</dbReference>
<evidence type="ECO:0000256" key="2">
    <source>
        <dbReference type="ARBA" id="ARBA00022679"/>
    </source>
</evidence>
<dbReference type="InterPro" id="IPR014014">
    <property type="entry name" value="RNA_helicase_DEAD_Q_motif"/>
</dbReference>
<dbReference type="InterPro" id="IPR042236">
    <property type="entry name" value="PI3K_accessory_sf"/>
</dbReference>
<evidence type="ECO:0000256" key="6">
    <source>
        <dbReference type="ARBA" id="ARBA00022806"/>
    </source>
</evidence>
<keyword evidence="2" id="KW-0808">Transferase</keyword>
<dbReference type="Pfam" id="PF00454">
    <property type="entry name" value="PI3_PI4_kinase"/>
    <property type="match status" value="1"/>
</dbReference>
<dbReference type="FunFam" id="1.10.1070.11:FF:000002">
    <property type="entry name" value="Phosphatidylinositol 3-kinase catalytic subunit type 3"/>
    <property type="match status" value="1"/>
</dbReference>
<dbReference type="GO" id="GO:0003724">
    <property type="term" value="F:RNA helicase activity"/>
    <property type="evidence" value="ECO:0007669"/>
    <property type="project" value="UniProtKB-EC"/>
</dbReference>
<evidence type="ECO:0000313" key="18">
    <source>
        <dbReference type="EMBL" id="CAE0468076.1"/>
    </source>
</evidence>
<dbReference type="PROSITE" id="PS51545">
    <property type="entry name" value="PIK_HELICAL"/>
    <property type="match status" value="1"/>
</dbReference>
<evidence type="ECO:0000256" key="7">
    <source>
        <dbReference type="ARBA" id="ARBA00022840"/>
    </source>
</evidence>
<dbReference type="SMART" id="SM00145">
    <property type="entry name" value="PI3Ka"/>
    <property type="match status" value="1"/>
</dbReference>
<dbReference type="Gene3D" id="3.40.50.300">
    <property type="entry name" value="P-loop containing nucleotide triphosphate hydrolases"/>
    <property type="match status" value="2"/>
</dbReference>